<proteinExistence type="predicted"/>
<keyword evidence="1 6" id="KW-0489">Methyltransferase</keyword>
<evidence type="ECO:0000313" key="6">
    <source>
        <dbReference type="EMBL" id="MBB5080997.1"/>
    </source>
</evidence>
<gene>
    <name evidence="6" type="ORF">HNR40_006486</name>
</gene>
<keyword evidence="7" id="KW-1185">Reference proteome</keyword>
<dbReference type="InterPro" id="IPR041698">
    <property type="entry name" value="Methyltransf_25"/>
</dbReference>
<dbReference type="CDD" id="cd02440">
    <property type="entry name" value="AdoMet_MTases"/>
    <property type="match status" value="1"/>
</dbReference>
<dbReference type="GO" id="GO:0032259">
    <property type="term" value="P:methylation"/>
    <property type="evidence" value="ECO:0007669"/>
    <property type="project" value="UniProtKB-KW"/>
</dbReference>
<dbReference type="Proteomes" id="UP000568380">
    <property type="component" value="Unassembled WGS sequence"/>
</dbReference>
<sequence>MSEHEEFWDARYSESTRIWSGEPNTMLVTEVEGMVPGRALDLGCGEGGDVVWLARRGWRVTGVDVSRVALERAGEHAKEAGVADLVDLQWHQLGESFPEGEFDLVSAAYLHSTVEMSREAILRAAAAAVAPGGVLLVLGHSGWATWQHTPPHDVHLPSPQEVYDSLGLAEGEWVLERSGEFERSQNSPDGEPGTRTDNVLRVRRLAA</sequence>
<keyword evidence="3" id="KW-0949">S-adenosyl-L-methionine</keyword>
<organism evidence="6 7">
    <name type="scientific">Nonomuraea endophytica</name>
    <dbReference type="NCBI Taxonomy" id="714136"/>
    <lineage>
        <taxon>Bacteria</taxon>
        <taxon>Bacillati</taxon>
        <taxon>Actinomycetota</taxon>
        <taxon>Actinomycetes</taxon>
        <taxon>Streptosporangiales</taxon>
        <taxon>Streptosporangiaceae</taxon>
        <taxon>Nonomuraea</taxon>
    </lineage>
</organism>
<feature type="region of interest" description="Disordered" evidence="4">
    <location>
        <begin position="178"/>
        <end position="201"/>
    </location>
</feature>
<accession>A0A7W8EJT2</accession>
<dbReference type="EMBL" id="JACHIN010000009">
    <property type="protein sequence ID" value="MBB5080997.1"/>
    <property type="molecule type" value="Genomic_DNA"/>
</dbReference>
<dbReference type="RefSeq" id="WP_184967928.1">
    <property type="nucleotide sequence ID" value="NZ_JACHIN010000009.1"/>
</dbReference>
<evidence type="ECO:0000256" key="4">
    <source>
        <dbReference type="SAM" id="MobiDB-lite"/>
    </source>
</evidence>
<evidence type="ECO:0000256" key="2">
    <source>
        <dbReference type="ARBA" id="ARBA00022679"/>
    </source>
</evidence>
<dbReference type="PANTHER" id="PTHR43464:SF19">
    <property type="entry name" value="UBIQUINONE BIOSYNTHESIS O-METHYLTRANSFERASE, MITOCHONDRIAL"/>
    <property type="match status" value="1"/>
</dbReference>
<reference evidence="6 7" key="1">
    <citation type="submission" date="2020-08" db="EMBL/GenBank/DDBJ databases">
        <title>Genomic Encyclopedia of Type Strains, Phase IV (KMG-IV): sequencing the most valuable type-strain genomes for metagenomic binning, comparative biology and taxonomic classification.</title>
        <authorList>
            <person name="Goeker M."/>
        </authorList>
    </citation>
    <scope>NUCLEOTIDE SEQUENCE [LARGE SCALE GENOMIC DNA]</scope>
    <source>
        <strain evidence="6 7">DSM 45385</strain>
    </source>
</reference>
<dbReference type="InterPro" id="IPR029063">
    <property type="entry name" value="SAM-dependent_MTases_sf"/>
</dbReference>
<name>A0A7W8EJT2_9ACTN</name>
<dbReference type="PANTHER" id="PTHR43464">
    <property type="entry name" value="METHYLTRANSFERASE"/>
    <property type="match status" value="1"/>
</dbReference>
<evidence type="ECO:0000259" key="5">
    <source>
        <dbReference type="Pfam" id="PF13649"/>
    </source>
</evidence>
<feature type="domain" description="Methyltransferase" evidence="5">
    <location>
        <begin position="40"/>
        <end position="133"/>
    </location>
</feature>
<dbReference type="AlphaFoldDB" id="A0A7W8EJT2"/>
<protein>
    <submittedName>
        <fullName evidence="6">SAM-dependent methyltransferase</fullName>
    </submittedName>
</protein>
<dbReference type="Pfam" id="PF13649">
    <property type="entry name" value="Methyltransf_25"/>
    <property type="match status" value="1"/>
</dbReference>
<dbReference type="Gene3D" id="3.40.50.150">
    <property type="entry name" value="Vaccinia Virus protein VP39"/>
    <property type="match status" value="1"/>
</dbReference>
<dbReference type="GO" id="GO:0008168">
    <property type="term" value="F:methyltransferase activity"/>
    <property type="evidence" value="ECO:0007669"/>
    <property type="project" value="UniProtKB-KW"/>
</dbReference>
<evidence type="ECO:0000313" key="7">
    <source>
        <dbReference type="Proteomes" id="UP000568380"/>
    </source>
</evidence>
<comment type="caution">
    <text evidence="6">The sequence shown here is derived from an EMBL/GenBank/DDBJ whole genome shotgun (WGS) entry which is preliminary data.</text>
</comment>
<dbReference type="SUPFAM" id="SSF53335">
    <property type="entry name" value="S-adenosyl-L-methionine-dependent methyltransferases"/>
    <property type="match status" value="1"/>
</dbReference>
<evidence type="ECO:0000256" key="3">
    <source>
        <dbReference type="ARBA" id="ARBA00022691"/>
    </source>
</evidence>
<keyword evidence="2 6" id="KW-0808">Transferase</keyword>
<evidence type="ECO:0000256" key="1">
    <source>
        <dbReference type="ARBA" id="ARBA00022603"/>
    </source>
</evidence>